<keyword evidence="2" id="KW-0238">DNA-binding</keyword>
<evidence type="ECO:0000259" key="4">
    <source>
        <dbReference type="PROSITE" id="PS51118"/>
    </source>
</evidence>
<dbReference type="RefSeq" id="WP_189034849.1">
    <property type="nucleotide sequence ID" value="NZ_BMNE01000018.1"/>
</dbReference>
<proteinExistence type="predicted"/>
<protein>
    <submittedName>
        <fullName evidence="5">Transcriptional regulator</fullName>
    </submittedName>
</protein>
<keyword evidence="3" id="KW-0804">Transcription</keyword>
<keyword evidence="6" id="KW-1185">Reference proteome</keyword>
<evidence type="ECO:0000313" key="6">
    <source>
        <dbReference type="Proteomes" id="UP000658127"/>
    </source>
</evidence>
<dbReference type="SUPFAM" id="SSF46785">
    <property type="entry name" value="Winged helix' DNA-binding domain"/>
    <property type="match status" value="1"/>
</dbReference>
<evidence type="ECO:0000313" key="5">
    <source>
        <dbReference type="EMBL" id="GGO00974.1"/>
    </source>
</evidence>
<dbReference type="PROSITE" id="PS51118">
    <property type="entry name" value="HTH_HXLR"/>
    <property type="match status" value="1"/>
</dbReference>
<comment type="caution">
    <text evidence="5">The sequence shown here is derived from an EMBL/GenBank/DDBJ whole genome shotgun (WGS) entry which is preliminary data.</text>
</comment>
<evidence type="ECO:0000256" key="3">
    <source>
        <dbReference type="ARBA" id="ARBA00023163"/>
    </source>
</evidence>
<name>A0ABQ2L3A5_9NOCA</name>
<dbReference type="EMBL" id="BMNE01000018">
    <property type="protein sequence ID" value="GGO00974.1"/>
    <property type="molecule type" value="Genomic_DNA"/>
</dbReference>
<dbReference type="PANTHER" id="PTHR33204">
    <property type="entry name" value="TRANSCRIPTIONAL REGULATOR, MARR FAMILY"/>
    <property type="match status" value="1"/>
</dbReference>
<accession>A0ABQ2L3A5</accession>
<reference evidence="6" key="1">
    <citation type="journal article" date="2019" name="Int. J. Syst. Evol. Microbiol.">
        <title>The Global Catalogue of Microorganisms (GCM) 10K type strain sequencing project: providing services to taxonomists for standard genome sequencing and annotation.</title>
        <authorList>
            <consortium name="The Broad Institute Genomics Platform"/>
            <consortium name="The Broad Institute Genome Sequencing Center for Infectious Disease"/>
            <person name="Wu L."/>
            <person name="Ma J."/>
        </authorList>
    </citation>
    <scope>NUCLEOTIDE SEQUENCE [LARGE SCALE GENOMIC DNA]</scope>
    <source>
        <strain evidence="6">CGMCC 4.7329</strain>
    </source>
</reference>
<organism evidence="5 6">
    <name type="scientific">Nocardia rhizosphaerihabitans</name>
    <dbReference type="NCBI Taxonomy" id="1691570"/>
    <lineage>
        <taxon>Bacteria</taxon>
        <taxon>Bacillati</taxon>
        <taxon>Actinomycetota</taxon>
        <taxon>Actinomycetes</taxon>
        <taxon>Mycobacteriales</taxon>
        <taxon>Nocardiaceae</taxon>
        <taxon>Nocardia</taxon>
    </lineage>
</organism>
<gene>
    <name evidence="5" type="ORF">GCM10011610_70450</name>
</gene>
<evidence type="ECO:0000256" key="2">
    <source>
        <dbReference type="ARBA" id="ARBA00023125"/>
    </source>
</evidence>
<dbReference type="Proteomes" id="UP000658127">
    <property type="component" value="Unassembled WGS sequence"/>
</dbReference>
<dbReference type="PANTHER" id="PTHR33204:SF36">
    <property type="entry name" value="TRANSCRIPTIONAL REGULATORY PROTEIN"/>
    <property type="match status" value="1"/>
</dbReference>
<dbReference type="InterPro" id="IPR036390">
    <property type="entry name" value="WH_DNA-bd_sf"/>
</dbReference>
<evidence type="ECO:0000256" key="1">
    <source>
        <dbReference type="ARBA" id="ARBA00023015"/>
    </source>
</evidence>
<dbReference type="Gene3D" id="1.10.10.10">
    <property type="entry name" value="Winged helix-like DNA-binding domain superfamily/Winged helix DNA-binding domain"/>
    <property type="match status" value="1"/>
</dbReference>
<dbReference type="InterPro" id="IPR002577">
    <property type="entry name" value="HTH_HxlR"/>
</dbReference>
<dbReference type="Pfam" id="PF01638">
    <property type="entry name" value="HxlR"/>
    <property type="match status" value="1"/>
</dbReference>
<dbReference type="InterPro" id="IPR036388">
    <property type="entry name" value="WH-like_DNA-bd_sf"/>
</dbReference>
<keyword evidence="1" id="KW-0805">Transcription regulation</keyword>
<feature type="domain" description="HTH hxlR-type" evidence="4">
    <location>
        <begin position="11"/>
        <end position="108"/>
    </location>
</feature>
<sequence length="158" mass="17582">MLNRTYDSQVCSIARTLEVLGERWTLLIVRDAMLGLHRFDEFQHSLGIARNVLTDRLKRLVEAGVLERIAYQQHPPRFEYRLTAVGLELCTPVVGLMHWGDRHLAGPEGLPRLTRHRTCGGQLHSELVCEECGATVDGTDLELPPGPGLRAHPDATAG</sequence>